<accession>A0A024U9S3</accession>
<dbReference type="InterPro" id="IPR011990">
    <property type="entry name" value="TPR-like_helical_dom_sf"/>
</dbReference>
<evidence type="ECO:0000256" key="2">
    <source>
        <dbReference type="ARBA" id="ARBA00022803"/>
    </source>
</evidence>
<dbReference type="EMBL" id="KI913961">
    <property type="protein sequence ID" value="ETW02353.1"/>
    <property type="molecule type" value="Genomic_DNA"/>
</dbReference>
<dbReference type="AlphaFoldDB" id="A0A024U9S3"/>
<protein>
    <submittedName>
        <fullName evidence="6">Uncharacterized protein</fullName>
    </submittedName>
</protein>
<dbReference type="PANTHER" id="PTHR11242:SF0">
    <property type="entry name" value="TPR_REGION DOMAIN-CONTAINING PROTEIN"/>
    <property type="match status" value="1"/>
</dbReference>
<dbReference type="Gene3D" id="1.25.40.10">
    <property type="entry name" value="Tetratricopeptide repeat domain"/>
    <property type="match status" value="1"/>
</dbReference>
<evidence type="ECO:0000256" key="3">
    <source>
        <dbReference type="PROSITE-ProRule" id="PRU00339"/>
    </source>
</evidence>
<dbReference type="SMART" id="SM00028">
    <property type="entry name" value="TPR"/>
    <property type="match status" value="3"/>
</dbReference>
<dbReference type="GeneID" id="20082938"/>
<dbReference type="SUPFAM" id="SSF48452">
    <property type="entry name" value="TPR-like"/>
    <property type="match status" value="1"/>
</dbReference>
<reference evidence="6" key="1">
    <citation type="submission" date="2013-12" db="EMBL/GenBank/DDBJ databases">
        <title>The Genome Sequence of Aphanomyces invadans NJM9701.</title>
        <authorList>
            <consortium name="The Broad Institute Genomics Platform"/>
            <person name="Russ C."/>
            <person name="Tyler B."/>
            <person name="van West P."/>
            <person name="Dieguez-Uribeondo J."/>
            <person name="Young S.K."/>
            <person name="Zeng Q."/>
            <person name="Gargeya S."/>
            <person name="Fitzgerald M."/>
            <person name="Abouelleil A."/>
            <person name="Alvarado L."/>
            <person name="Chapman S.B."/>
            <person name="Gainer-Dewar J."/>
            <person name="Goldberg J."/>
            <person name="Griggs A."/>
            <person name="Gujja S."/>
            <person name="Hansen M."/>
            <person name="Howarth C."/>
            <person name="Imamovic A."/>
            <person name="Ireland A."/>
            <person name="Larimer J."/>
            <person name="McCowan C."/>
            <person name="Murphy C."/>
            <person name="Pearson M."/>
            <person name="Poon T.W."/>
            <person name="Priest M."/>
            <person name="Roberts A."/>
            <person name="Saif S."/>
            <person name="Shea T."/>
            <person name="Sykes S."/>
            <person name="Wortman J."/>
            <person name="Nusbaum C."/>
            <person name="Birren B."/>
        </authorList>
    </citation>
    <scope>NUCLEOTIDE SEQUENCE [LARGE SCALE GENOMIC DNA]</scope>
    <source>
        <strain evidence="6">NJM9701</strain>
    </source>
</reference>
<name>A0A024U9S3_9STRA</name>
<dbReference type="OrthoDB" id="433738at2759"/>
<evidence type="ECO:0000256" key="5">
    <source>
        <dbReference type="SAM" id="Phobius"/>
    </source>
</evidence>
<evidence type="ECO:0000313" key="6">
    <source>
        <dbReference type="EMBL" id="ETW02353.1"/>
    </source>
</evidence>
<evidence type="ECO:0000256" key="1">
    <source>
        <dbReference type="ARBA" id="ARBA00022737"/>
    </source>
</evidence>
<gene>
    <name evidence="6" type="ORF">H310_05888</name>
</gene>
<dbReference type="InterPro" id="IPR039663">
    <property type="entry name" value="AIP/AIPL1/TTC9"/>
</dbReference>
<keyword evidence="5" id="KW-0812">Transmembrane</keyword>
<keyword evidence="5" id="KW-1133">Transmembrane helix</keyword>
<feature type="region of interest" description="Disordered" evidence="4">
    <location>
        <begin position="186"/>
        <end position="208"/>
    </location>
</feature>
<dbReference type="STRING" id="157072.A0A024U9S3"/>
<sequence>MAAPLKTQEELMTKERSFIFETRVEDAKQCKELGAEAHKANERNRAIQFYERALYHVDFDEATWAFELLDNHRDVVNDVRLPVYLNLAACHLALDNGDMKKVLEYCELALQIDKDNVKALYRKGQAYLNTNDLDAAAVVLKKAASLNPTDKAIRQAWTTCKERLEVAKAEDRKRWGGRLLDETSKKADVVTEDDDSHGSPSSYTNQPAPVASQGSSAIWAIAGLLPALAALVAFFIWGR</sequence>
<keyword evidence="2 3" id="KW-0802">TPR repeat</keyword>
<proteinExistence type="predicted"/>
<dbReference type="PANTHER" id="PTHR11242">
    <property type="entry name" value="ARYL HYDROCARBON RECEPTOR INTERACTING PROTEIN RELATED"/>
    <property type="match status" value="1"/>
</dbReference>
<dbReference type="InterPro" id="IPR019734">
    <property type="entry name" value="TPR_rpt"/>
</dbReference>
<feature type="compositionally biased region" description="Polar residues" evidence="4">
    <location>
        <begin position="198"/>
        <end position="208"/>
    </location>
</feature>
<feature type="transmembrane region" description="Helical" evidence="5">
    <location>
        <begin position="217"/>
        <end position="237"/>
    </location>
</feature>
<keyword evidence="5" id="KW-0472">Membrane</keyword>
<feature type="repeat" description="TPR" evidence="3">
    <location>
        <begin position="117"/>
        <end position="150"/>
    </location>
</feature>
<dbReference type="RefSeq" id="XP_008868958.1">
    <property type="nucleotide sequence ID" value="XM_008870736.1"/>
</dbReference>
<dbReference type="PROSITE" id="PS50005">
    <property type="entry name" value="TPR"/>
    <property type="match status" value="1"/>
</dbReference>
<dbReference type="Pfam" id="PF14559">
    <property type="entry name" value="TPR_19"/>
    <property type="match status" value="1"/>
</dbReference>
<keyword evidence="1" id="KW-0677">Repeat</keyword>
<dbReference type="eggNOG" id="KOG0543">
    <property type="taxonomic scope" value="Eukaryota"/>
</dbReference>
<evidence type="ECO:0000256" key="4">
    <source>
        <dbReference type="SAM" id="MobiDB-lite"/>
    </source>
</evidence>
<dbReference type="VEuPathDB" id="FungiDB:H310_05888"/>
<organism evidence="6">
    <name type="scientific">Aphanomyces invadans</name>
    <dbReference type="NCBI Taxonomy" id="157072"/>
    <lineage>
        <taxon>Eukaryota</taxon>
        <taxon>Sar</taxon>
        <taxon>Stramenopiles</taxon>
        <taxon>Oomycota</taxon>
        <taxon>Saprolegniomycetes</taxon>
        <taxon>Saprolegniales</taxon>
        <taxon>Verrucalvaceae</taxon>
        <taxon>Aphanomyces</taxon>
    </lineage>
</organism>